<evidence type="ECO:0000313" key="4">
    <source>
        <dbReference type="Proteomes" id="UP000002457"/>
    </source>
</evidence>
<dbReference type="Pfam" id="PF12802">
    <property type="entry name" value="MarR_2"/>
    <property type="match status" value="1"/>
</dbReference>
<dbReference type="SUPFAM" id="SSF111126">
    <property type="entry name" value="Ligand-binding domain in the NO signalling and Golgi transport"/>
    <property type="match status" value="1"/>
</dbReference>
<dbReference type="InterPro" id="IPR036388">
    <property type="entry name" value="WH-like_DNA-bd_sf"/>
</dbReference>
<dbReference type="InterPro" id="IPR036390">
    <property type="entry name" value="WH_DNA-bd_sf"/>
</dbReference>
<keyword evidence="4" id="KW-1185">Reference proteome</keyword>
<name>B8GE52_METPE</name>
<evidence type="ECO:0000259" key="1">
    <source>
        <dbReference type="SMART" id="SM00418"/>
    </source>
</evidence>
<dbReference type="STRING" id="521011.Mpal_2264"/>
<dbReference type="RefSeq" id="WP_012618872.1">
    <property type="nucleotide sequence ID" value="NC_011832.1"/>
</dbReference>
<dbReference type="OrthoDB" id="371687at2157"/>
<dbReference type="eggNOG" id="arCOG01688">
    <property type="taxonomic scope" value="Archaea"/>
</dbReference>
<dbReference type="AlphaFoldDB" id="B8GE52"/>
<feature type="domain" description="HTH arsR-type" evidence="1">
    <location>
        <begin position="22"/>
        <end position="103"/>
    </location>
</feature>
<dbReference type="KEGG" id="mpl:Mpal_2264"/>
<proteinExistence type="predicted"/>
<reference evidence="3 4" key="1">
    <citation type="journal article" date="2015" name="Genome Announc.">
        <title>Complete Genome Sequence of Methanosphaerula palustris E1-9CT, a Hydrogenotrophic Methanogen Isolated from a Minerotrophic Fen Peatland.</title>
        <authorList>
            <person name="Cadillo-Quiroz H."/>
            <person name="Browne P."/>
            <person name="Kyrpides N."/>
            <person name="Woyke T."/>
            <person name="Goodwin L."/>
            <person name="Detter C."/>
            <person name="Yavitt J.B."/>
            <person name="Zinder S.H."/>
        </authorList>
    </citation>
    <scope>NUCLEOTIDE SEQUENCE [LARGE SCALE GENOMIC DNA]</scope>
    <source>
        <strain evidence="4">ATCC BAA-1556 / DSM 19958 / E1-9c</strain>
    </source>
</reference>
<dbReference type="PANTHER" id="PTHR35090">
    <property type="entry name" value="DNA-DIRECTED RNA POLYMERASE SUBUNIT I"/>
    <property type="match status" value="1"/>
</dbReference>
<dbReference type="Gene3D" id="1.10.10.10">
    <property type="entry name" value="Winged helix-like DNA-binding domain superfamily/Winged helix DNA-binding domain"/>
    <property type="match status" value="1"/>
</dbReference>
<organism evidence="3 4">
    <name type="scientific">Methanosphaerula palustris (strain ATCC BAA-1556 / DSM 19958 / E1-9c)</name>
    <dbReference type="NCBI Taxonomy" id="521011"/>
    <lineage>
        <taxon>Archaea</taxon>
        <taxon>Methanobacteriati</taxon>
        <taxon>Methanobacteriota</taxon>
        <taxon>Stenosarchaea group</taxon>
        <taxon>Methanomicrobia</taxon>
        <taxon>Methanomicrobiales</taxon>
        <taxon>Methanoregulaceae</taxon>
        <taxon>Methanosphaerula</taxon>
    </lineage>
</organism>
<dbReference type="Pfam" id="PF02830">
    <property type="entry name" value="V4R"/>
    <property type="match status" value="1"/>
</dbReference>
<dbReference type="Proteomes" id="UP000002457">
    <property type="component" value="Chromosome"/>
</dbReference>
<protein>
    <submittedName>
        <fullName evidence="3">Transcriptional regulator, MarR family</fullName>
    </submittedName>
</protein>
<dbReference type="PANTHER" id="PTHR35090:SF2">
    <property type="entry name" value="ARSR FAMILY TRANSCRIPTIONAL REGULATOR"/>
    <property type="match status" value="1"/>
</dbReference>
<dbReference type="GeneID" id="7272562"/>
<dbReference type="InterPro" id="IPR011991">
    <property type="entry name" value="ArsR-like_HTH"/>
</dbReference>
<dbReference type="SUPFAM" id="SSF46785">
    <property type="entry name" value="Winged helix' DNA-binding domain"/>
    <property type="match status" value="1"/>
</dbReference>
<sequence>MSVKKQGEEGHTLAVALFSTEEGVRTVGGMIQMRILAMLKEEDLSFDQIVSRSGRAKSTVSVHLKGLVEGGVLTVRTDPVDRRKKIFSLASRHLGDLSSGDLHRSDLSTYLMGYAGADAPPPDFFRLLFQTLRVTLLADGINIDPLLFSSGLHVGEAIAPTVAGPDLATLLGNLAHFWEKHRLGRVEVISLDPITLYVYDCFECGDLPNIGRPACAFDAGLLSAVFSDYYHQTITAQETACYAMGDDHCCFVVPVPEIT</sequence>
<dbReference type="SMART" id="SM00989">
    <property type="entry name" value="V4R"/>
    <property type="match status" value="1"/>
</dbReference>
<gene>
    <name evidence="3" type="ordered locus">Mpal_2264</name>
</gene>
<dbReference type="EMBL" id="CP001338">
    <property type="protein sequence ID" value="ACL17553.1"/>
    <property type="molecule type" value="Genomic_DNA"/>
</dbReference>
<dbReference type="InterPro" id="IPR000835">
    <property type="entry name" value="HTH_MarR-typ"/>
</dbReference>
<dbReference type="InterPro" id="IPR024096">
    <property type="entry name" value="NO_sig/Golgi_transp_ligand-bd"/>
</dbReference>
<dbReference type="GO" id="GO:0003700">
    <property type="term" value="F:DNA-binding transcription factor activity"/>
    <property type="evidence" value="ECO:0007669"/>
    <property type="project" value="InterPro"/>
</dbReference>
<dbReference type="Gene3D" id="3.30.1380.20">
    <property type="entry name" value="Trafficking protein particle complex subunit 3"/>
    <property type="match status" value="1"/>
</dbReference>
<feature type="domain" description="4-vinyl reductase 4VR" evidence="2">
    <location>
        <begin position="193"/>
        <end position="255"/>
    </location>
</feature>
<accession>B8GE52</accession>
<dbReference type="HOGENOM" id="CLU_1136066_0_0_2"/>
<dbReference type="CDD" id="cd00090">
    <property type="entry name" value="HTH_ARSR"/>
    <property type="match status" value="1"/>
</dbReference>
<dbReference type="InterPro" id="IPR001845">
    <property type="entry name" value="HTH_ArsR_DNA-bd_dom"/>
</dbReference>
<dbReference type="InterPro" id="IPR004096">
    <property type="entry name" value="V4R"/>
</dbReference>
<evidence type="ECO:0000259" key="2">
    <source>
        <dbReference type="SMART" id="SM00989"/>
    </source>
</evidence>
<evidence type="ECO:0000313" key="3">
    <source>
        <dbReference type="EMBL" id="ACL17553.1"/>
    </source>
</evidence>
<dbReference type="SMART" id="SM00418">
    <property type="entry name" value="HTH_ARSR"/>
    <property type="match status" value="1"/>
</dbReference>